<keyword evidence="3" id="KW-1185">Reference proteome</keyword>
<feature type="compositionally biased region" description="Acidic residues" evidence="1">
    <location>
        <begin position="315"/>
        <end position="328"/>
    </location>
</feature>
<comment type="caution">
    <text evidence="2">The sequence shown here is derived from an EMBL/GenBank/DDBJ whole genome shotgun (WGS) entry which is preliminary data.</text>
</comment>
<organism evidence="2 3">
    <name type="scientific">Cymbomonas tetramitiformis</name>
    <dbReference type="NCBI Taxonomy" id="36881"/>
    <lineage>
        <taxon>Eukaryota</taxon>
        <taxon>Viridiplantae</taxon>
        <taxon>Chlorophyta</taxon>
        <taxon>Pyramimonadophyceae</taxon>
        <taxon>Pyramimonadales</taxon>
        <taxon>Pyramimonadaceae</taxon>
        <taxon>Cymbomonas</taxon>
    </lineage>
</organism>
<feature type="compositionally biased region" description="Acidic residues" evidence="1">
    <location>
        <begin position="335"/>
        <end position="352"/>
    </location>
</feature>
<feature type="compositionally biased region" description="Acidic residues" evidence="1">
    <location>
        <begin position="370"/>
        <end position="379"/>
    </location>
</feature>
<sequence>MTTIPGRWAEFRKNIAERLQAVEPALELVQVADLAVEDLVDGVLTPAQSTAFQAAVDAWTHWSIYEQSEDLAFLERVLSKDVGEQLGMIGTISRSCIKENMETYERSQWAGNPSECTNVPLYLSSVAKNSKDSAPWMRFSLFLGHAFLKIQWKDKQLVLDVLDWEPPCTGADFSTFADEEAGQEWVQEALKTFKSSSTLRLKCDFKDIAEATAGDSGELVELTLEFANTPTVERFVNVQSSEAADKGQDAEDPGLQGLECARMLRLHLPPGSLDAQSGKLTDQNVLQRLRKAIAKSKSSSADSSPQSVLKTGSCLDEDDNEECDEDGSDGGWETASDEDECEDEEEDPEDVEDVAKDNAGVVGQAPKVEDSEERVEDVDQTNLSNNPEVGDSEGDSSGAEDEDEDADEDADEEDSQGEEESDEEVAGEGETLQAKPSSECENHKEQVPKASKSQEPTGRERRRNRDLEKAIKAAQAEGPHAVQELRAILEGSARKAFATGDRETGAELMGILKQVMEATK</sequence>
<feature type="compositionally biased region" description="Acidic residues" evidence="1">
    <location>
        <begin position="390"/>
        <end position="427"/>
    </location>
</feature>
<evidence type="ECO:0000313" key="3">
    <source>
        <dbReference type="Proteomes" id="UP001190700"/>
    </source>
</evidence>
<feature type="compositionally biased region" description="Basic and acidic residues" evidence="1">
    <location>
        <begin position="438"/>
        <end position="447"/>
    </location>
</feature>
<name>A0AAE0G2X5_9CHLO</name>
<evidence type="ECO:0000313" key="2">
    <source>
        <dbReference type="EMBL" id="KAK3269916.1"/>
    </source>
</evidence>
<dbReference type="Proteomes" id="UP001190700">
    <property type="component" value="Unassembled WGS sequence"/>
</dbReference>
<accession>A0AAE0G2X5</accession>
<dbReference type="AlphaFoldDB" id="A0AAE0G2X5"/>
<evidence type="ECO:0000256" key="1">
    <source>
        <dbReference type="SAM" id="MobiDB-lite"/>
    </source>
</evidence>
<dbReference type="EMBL" id="LGRX02010675">
    <property type="protein sequence ID" value="KAK3269916.1"/>
    <property type="molecule type" value="Genomic_DNA"/>
</dbReference>
<gene>
    <name evidence="2" type="ORF">CYMTET_21664</name>
</gene>
<reference evidence="2 3" key="1">
    <citation type="journal article" date="2015" name="Genome Biol. Evol.">
        <title>Comparative Genomics of a Bacterivorous Green Alga Reveals Evolutionary Causalities and Consequences of Phago-Mixotrophic Mode of Nutrition.</title>
        <authorList>
            <person name="Burns J.A."/>
            <person name="Paasch A."/>
            <person name="Narechania A."/>
            <person name="Kim E."/>
        </authorList>
    </citation>
    <scope>NUCLEOTIDE SEQUENCE [LARGE SCALE GENOMIC DNA]</scope>
    <source>
        <strain evidence="2 3">PLY_AMNH</strain>
    </source>
</reference>
<feature type="compositionally biased region" description="Low complexity" evidence="1">
    <location>
        <begin position="295"/>
        <end position="304"/>
    </location>
</feature>
<protein>
    <submittedName>
        <fullName evidence="2">Uncharacterized protein</fullName>
    </submittedName>
</protein>
<feature type="region of interest" description="Disordered" evidence="1">
    <location>
        <begin position="295"/>
        <end position="465"/>
    </location>
</feature>
<proteinExistence type="predicted"/>